<accession>A0A8J5T9W7</accession>
<organism evidence="1 2">
    <name type="scientific">Zizania palustris</name>
    <name type="common">Northern wild rice</name>
    <dbReference type="NCBI Taxonomy" id="103762"/>
    <lineage>
        <taxon>Eukaryota</taxon>
        <taxon>Viridiplantae</taxon>
        <taxon>Streptophyta</taxon>
        <taxon>Embryophyta</taxon>
        <taxon>Tracheophyta</taxon>
        <taxon>Spermatophyta</taxon>
        <taxon>Magnoliopsida</taxon>
        <taxon>Liliopsida</taxon>
        <taxon>Poales</taxon>
        <taxon>Poaceae</taxon>
        <taxon>BOP clade</taxon>
        <taxon>Oryzoideae</taxon>
        <taxon>Oryzeae</taxon>
        <taxon>Zizaniinae</taxon>
        <taxon>Zizania</taxon>
    </lineage>
</organism>
<sequence>MGGGGTQQRDERQRRDGRRWWDGRWRLSTERRRSVVGWEAMACSLPTVPDGRLQRSMEKQSAAAACTGGAVEAAAQIQF</sequence>
<reference evidence="1" key="1">
    <citation type="journal article" date="2021" name="bioRxiv">
        <title>Whole Genome Assembly and Annotation of Northern Wild Rice, Zizania palustris L., Supports a Whole Genome Duplication in the Zizania Genus.</title>
        <authorList>
            <person name="Haas M."/>
            <person name="Kono T."/>
            <person name="Macchietto M."/>
            <person name="Millas R."/>
            <person name="McGilp L."/>
            <person name="Shao M."/>
            <person name="Duquette J."/>
            <person name="Hirsch C.N."/>
            <person name="Kimball J."/>
        </authorList>
    </citation>
    <scope>NUCLEOTIDE SEQUENCE</scope>
    <source>
        <tissue evidence="1">Fresh leaf tissue</tissue>
    </source>
</reference>
<proteinExistence type="predicted"/>
<dbReference type="Proteomes" id="UP000729402">
    <property type="component" value="Unassembled WGS sequence"/>
</dbReference>
<evidence type="ECO:0000313" key="2">
    <source>
        <dbReference type="Proteomes" id="UP000729402"/>
    </source>
</evidence>
<comment type="caution">
    <text evidence="1">The sequence shown here is derived from an EMBL/GenBank/DDBJ whole genome shotgun (WGS) entry which is preliminary data.</text>
</comment>
<gene>
    <name evidence="1" type="ORF">GUJ93_ZPchr0005g14796</name>
</gene>
<reference evidence="1" key="2">
    <citation type="submission" date="2021-02" db="EMBL/GenBank/DDBJ databases">
        <authorList>
            <person name="Kimball J.A."/>
            <person name="Haas M.W."/>
            <person name="Macchietto M."/>
            <person name="Kono T."/>
            <person name="Duquette J."/>
            <person name="Shao M."/>
        </authorList>
    </citation>
    <scope>NUCLEOTIDE SEQUENCE</scope>
    <source>
        <tissue evidence="1">Fresh leaf tissue</tissue>
    </source>
</reference>
<dbReference type="EMBL" id="JAAALK010000284">
    <property type="protein sequence ID" value="KAG8069201.1"/>
    <property type="molecule type" value="Genomic_DNA"/>
</dbReference>
<keyword evidence="2" id="KW-1185">Reference proteome</keyword>
<evidence type="ECO:0000313" key="1">
    <source>
        <dbReference type="EMBL" id="KAG8069201.1"/>
    </source>
</evidence>
<protein>
    <submittedName>
        <fullName evidence="1">Uncharacterized protein</fullName>
    </submittedName>
</protein>
<dbReference type="AlphaFoldDB" id="A0A8J5T9W7"/>
<name>A0A8J5T9W7_ZIZPA</name>